<evidence type="ECO:0000313" key="1">
    <source>
        <dbReference type="EMBL" id="KAJ8645219.1"/>
    </source>
</evidence>
<evidence type="ECO:0000313" key="2">
    <source>
        <dbReference type="Proteomes" id="UP001234297"/>
    </source>
</evidence>
<dbReference type="EMBL" id="CM056810">
    <property type="protein sequence ID" value="KAJ8645219.1"/>
    <property type="molecule type" value="Genomic_DNA"/>
</dbReference>
<accession>A0ACC2MHP0</accession>
<organism evidence="1 2">
    <name type="scientific">Persea americana</name>
    <name type="common">Avocado</name>
    <dbReference type="NCBI Taxonomy" id="3435"/>
    <lineage>
        <taxon>Eukaryota</taxon>
        <taxon>Viridiplantae</taxon>
        <taxon>Streptophyta</taxon>
        <taxon>Embryophyta</taxon>
        <taxon>Tracheophyta</taxon>
        <taxon>Spermatophyta</taxon>
        <taxon>Magnoliopsida</taxon>
        <taxon>Magnoliidae</taxon>
        <taxon>Laurales</taxon>
        <taxon>Lauraceae</taxon>
        <taxon>Persea</taxon>
    </lineage>
</organism>
<sequence length="253" mass="28062">MNTALWKSAKGFKNLAENPPTQSSNLLLTLCNLGRLKEALQTLTSTKPISSIHPSLYSSLLQLCIDSNAEKEGRFVHDHLLRNGVVPDLCLNNKLINFYSRIGDVVAARDLFDEMTQPSLVSWTALISGYSRNGYPKEALEVFLEMRRSGFRGNQFTFGSVLRSALVDFHSKCGKIEDARGVFERMSNRDVVSWNVVIGGYAVQGLGADAFGMFRLMLRDGMIPDHFTFGSILRACGGVRSCPKDPDQCKAFI</sequence>
<reference evidence="1 2" key="1">
    <citation type="journal article" date="2022" name="Hortic Res">
        <title>A haplotype resolved chromosomal level avocado genome allows analysis of novel avocado genes.</title>
        <authorList>
            <person name="Nath O."/>
            <person name="Fletcher S.J."/>
            <person name="Hayward A."/>
            <person name="Shaw L.M."/>
            <person name="Masouleh A.K."/>
            <person name="Furtado A."/>
            <person name="Henry R.J."/>
            <person name="Mitter N."/>
        </authorList>
    </citation>
    <scope>NUCLEOTIDE SEQUENCE [LARGE SCALE GENOMIC DNA]</scope>
    <source>
        <strain evidence="2">cv. Hass</strain>
    </source>
</reference>
<gene>
    <name evidence="1" type="ORF">MRB53_006967</name>
</gene>
<dbReference type="Proteomes" id="UP001234297">
    <property type="component" value="Chromosome 2"/>
</dbReference>
<keyword evidence="2" id="KW-1185">Reference proteome</keyword>
<protein>
    <submittedName>
        <fullName evidence="1">Uncharacterized protein</fullName>
    </submittedName>
</protein>
<comment type="caution">
    <text evidence="1">The sequence shown here is derived from an EMBL/GenBank/DDBJ whole genome shotgun (WGS) entry which is preliminary data.</text>
</comment>
<name>A0ACC2MHP0_PERAE</name>
<proteinExistence type="predicted"/>